<dbReference type="Proteomes" id="UP000257127">
    <property type="component" value="Unassembled WGS sequence"/>
</dbReference>
<keyword evidence="2" id="KW-0408">Iron</keyword>
<dbReference type="PANTHER" id="PTHR13903">
    <property type="entry name" value="PIRIN-RELATED"/>
    <property type="match status" value="1"/>
</dbReference>
<dbReference type="InterPro" id="IPR012093">
    <property type="entry name" value="Pirin"/>
</dbReference>
<dbReference type="RefSeq" id="WP_116880781.1">
    <property type="nucleotide sequence ID" value="NZ_QURB01000004.1"/>
</dbReference>
<evidence type="ECO:0000256" key="1">
    <source>
        <dbReference type="ARBA" id="ARBA00008416"/>
    </source>
</evidence>
<proteinExistence type="inferred from homology"/>
<evidence type="ECO:0000256" key="2">
    <source>
        <dbReference type="PIRSR" id="PIRSR006232-1"/>
    </source>
</evidence>
<feature type="domain" description="Pirin N-terminal" evidence="4">
    <location>
        <begin position="92"/>
        <end position="178"/>
    </location>
</feature>
<keyword evidence="2" id="KW-0479">Metal-binding</keyword>
<name>A0A3E1EXU2_9FLAO</name>
<dbReference type="InterPro" id="IPR003829">
    <property type="entry name" value="Pirin_N_dom"/>
</dbReference>
<accession>A0A3E1EXU2</accession>
<keyword evidence="7" id="KW-1185">Reference proteome</keyword>
<sequence>MKKNNRRNFLGKLGLGAAALVSAPVIGGMSNMERKNKKEMKSIKKVRALGFQWETLDPFLFCVHHEDKFPKGNDKMGPDASELKGRQLGQDFNIKDGWRMYHGKEVPGFPGHPHRGFETLTVVREGMVDHSDSAGGAGRYGNGDLQWMTAGSGLLHAEMFPLIKKEAENPLELFQIWLNLPKKSKMVTPDYKMFWDEDVPKFREGSAKIEVLVGELFSHKSPTPPLASWASDVNNYVGVFNIELDENSTFKLPATAEGINRTVYFYKGTNLEIEGQNIPEYHAVDVESSVDLEMTTGNSKIKFLVLQGRPINEPVVQHGPFVMNSRQEIQEAFAEYQRTQFGGWPWPKQEQVHDRDIGRFAKYSNGMKEFKS</sequence>
<evidence type="ECO:0000313" key="7">
    <source>
        <dbReference type="Proteomes" id="UP000257127"/>
    </source>
</evidence>
<dbReference type="InterPro" id="IPR014710">
    <property type="entry name" value="RmlC-like_jellyroll"/>
</dbReference>
<comment type="cofactor">
    <cofactor evidence="2">
        <name>Fe cation</name>
        <dbReference type="ChEBI" id="CHEBI:24875"/>
    </cofactor>
    <text evidence="2">Binds 1 Fe cation per subunit.</text>
</comment>
<dbReference type="InterPro" id="IPR008778">
    <property type="entry name" value="Pirin_C_dom"/>
</dbReference>
<evidence type="ECO:0000259" key="5">
    <source>
        <dbReference type="Pfam" id="PF05726"/>
    </source>
</evidence>
<feature type="binding site" evidence="2">
    <location>
        <position position="156"/>
    </location>
    <ligand>
        <name>Fe cation</name>
        <dbReference type="ChEBI" id="CHEBI:24875"/>
    </ligand>
</feature>
<gene>
    <name evidence="6" type="ORF">DXU93_08110</name>
</gene>
<feature type="binding site" evidence="2">
    <location>
        <position position="114"/>
    </location>
    <ligand>
        <name>Fe cation</name>
        <dbReference type="ChEBI" id="CHEBI:24875"/>
    </ligand>
</feature>
<dbReference type="PIRSF" id="PIRSF006232">
    <property type="entry name" value="Pirin"/>
    <property type="match status" value="1"/>
</dbReference>
<dbReference type="NCBIfam" id="TIGR01409">
    <property type="entry name" value="TAT_signal_seq"/>
    <property type="match status" value="1"/>
</dbReference>
<protein>
    <submittedName>
        <fullName evidence="6">Pirin family protein</fullName>
    </submittedName>
</protein>
<dbReference type="CDD" id="cd02909">
    <property type="entry name" value="cupin_pirin_N"/>
    <property type="match status" value="1"/>
</dbReference>
<comment type="similarity">
    <text evidence="1 3">Belongs to the pirin family.</text>
</comment>
<feature type="binding site" evidence="2">
    <location>
        <position position="112"/>
    </location>
    <ligand>
        <name>Fe cation</name>
        <dbReference type="ChEBI" id="CHEBI:24875"/>
    </ligand>
</feature>
<dbReference type="Pfam" id="PF05726">
    <property type="entry name" value="Pirin_C"/>
    <property type="match status" value="1"/>
</dbReference>
<dbReference type="EMBL" id="QURB01000004">
    <property type="protein sequence ID" value="RFC54380.1"/>
    <property type="molecule type" value="Genomic_DNA"/>
</dbReference>
<comment type="caution">
    <text evidence="6">The sequence shown here is derived from an EMBL/GenBank/DDBJ whole genome shotgun (WGS) entry which is preliminary data.</text>
</comment>
<dbReference type="GO" id="GO:0046872">
    <property type="term" value="F:metal ion binding"/>
    <property type="evidence" value="ECO:0007669"/>
    <property type="project" value="UniProtKB-KW"/>
</dbReference>
<evidence type="ECO:0000256" key="3">
    <source>
        <dbReference type="RuleBase" id="RU003457"/>
    </source>
</evidence>
<reference evidence="6 7" key="1">
    <citation type="submission" date="2018-08" db="EMBL/GenBank/DDBJ databases">
        <title>The draft genome squence of Brumimicrobium sp. N62.</title>
        <authorList>
            <person name="Du Z.-J."/>
            <person name="Luo H.-R."/>
        </authorList>
    </citation>
    <scope>NUCLEOTIDE SEQUENCE [LARGE SCALE GENOMIC DNA]</scope>
    <source>
        <strain evidence="6 7">N62</strain>
    </source>
</reference>
<dbReference type="Pfam" id="PF02678">
    <property type="entry name" value="Pirin"/>
    <property type="match status" value="1"/>
</dbReference>
<evidence type="ECO:0000259" key="4">
    <source>
        <dbReference type="Pfam" id="PF02678"/>
    </source>
</evidence>
<organism evidence="6 7">
    <name type="scientific">Brumimicrobium aurantiacum</name>
    <dbReference type="NCBI Taxonomy" id="1737063"/>
    <lineage>
        <taxon>Bacteria</taxon>
        <taxon>Pseudomonadati</taxon>
        <taxon>Bacteroidota</taxon>
        <taxon>Flavobacteriia</taxon>
        <taxon>Flavobacteriales</taxon>
        <taxon>Crocinitomicaceae</taxon>
        <taxon>Brumimicrobium</taxon>
    </lineage>
</organism>
<dbReference type="InterPro" id="IPR011051">
    <property type="entry name" value="RmlC_Cupin_sf"/>
</dbReference>
<dbReference type="AlphaFoldDB" id="A0A3E1EXU2"/>
<dbReference type="OrthoDB" id="321327at2"/>
<feature type="domain" description="Pirin C-terminal" evidence="5">
    <location>
        <begin position="240"/>
        <end position="342"/>
    </location>
</feature>
<evidence type="ECO:0000313" key="6">
    <source>
        <dbReference type="EMBL" id="RFC54380.1"/>
    </source>
</evidence>
<dbReference type="SUPFAM" id="SSF51182">
    <property type="entry name" value="RmlC-like cupins"/>
    <property type="match status" value="1"/>
</dbReference>
<feature type="binding site" evidence="2">
    <location>
        <position position="158"/>
    </location>
    <ligand>
        <name>Fe cation</name>
        <dbReference type="ChEBI" id="CHEBI:24875"/>
    </ligand>
</feature>
<dbReference type="Gene3D" id="2.60.120.10">
    <property type="entry name" value="Jelly Rolls"/>
    <property type="match status" value="2"/>
</dbReference>
<dbReference type="InterPro" id="IPR019546">
    <property type="entry name" value="TAT_signal_bac_arc"/>
</dbReference>
<dbReference type="PANTHER" id="PTHR13903:SF8">
    <property type="entry name" value="PIRIN"/>
    <property type="match status" value="1"/>
</dbReference>